<gene>
    <name evidence="1" type="ORF">E8A74_33660</name>
</gene>
<reference evidence="1 2" key="1">
    <citation type="submission" date="2019-04" db="EMBL/GenBank/DDBJ databases">
        <authorList>
            <person name="Li Y."/>
            <person name="Wang J."/>
        </authorList>
    </citation>
    <scope>NUCLEOTIDE SEQUENCE [LARGE SCALE GENOMIC DNA]</scope>
    <source>
        <strain evidence="1 2">DSM 14668</strain>
    </source>
</reference>
<sequence length="166" mass="19008">MGKFTVTNEINCNEEMFWKVFFDKEFNEKLYRGHLGFPDFRILDQRDSDTETTRKVAGTPKMNVPGPVAKVLGSNFSYTEEGRFNKATKVWSWKMTPGNMADKLRNEGTMRIERVGDTKVRRVAELVIEAKVFGIGGLIESSAEKQLRDGWNDSAGFMNDWVKTHT</sequence>
<evidence type="ECO:0000313" key="1">
    <source>
        <dbReference type="EMBL" id="TKD00675.1"/>
    </source>
</evidence>
<name>A0A4U1J2R3_9BACT</name>
<comment type="caution">
    <text evidence="1">The sequence shown here is derived from an EMBL/GenBank/DDBJ whole genome shotgun (WGS) entry which is preliminary data.</text>
</comment>
<organism evidence="1 2">
    <name type="scientific">Polyangium fumosum</name>
    <dbReference type="NCBI Taxonomy" id="889272"/>
    <lineage>
        <taxon>Bacteria</taxon>
        <taxon>Pseudomonadati</taxon>
        <taxon>Myxococcota</taxon>
        <taxon>Polyangia</taxon>
        <taxon>Polyangiales</taxon>
        <taxon>Polyangiaceae</taxon>
        <taxon>Polyangium</taxon>
    </lineage>
</organism>
<dbReference type="EMBL" id="SSMQ01000045">
    <property type="protein sequence ID" value="TKD00675.1"/>
    <property type="molecule type" value="Genomic_DNA"/>
</dbReference>
<dbReference type="OrthoDB" id="4230002at2"/>
<dbReference type="Pfam" id="PF10698">
    <property type="entry name" value="DUF2505"/>
    <property type="match status" value="1"/>
</dbReference>
<dbReference type="Proteomes" id="UP000309215">
    <property type="component" value="Unassembled WGS sequence"/>
</dbReference>
<dbReference type="AlphaFoldDB" id="A0A4U1J2R3"/>
<evidence type="ECO:0000313" key="2">
    <source>
        <dbReference type="Proteomes" id="UP000309215"/>
    </source>
</evidence>
<proteinExistence type="predicted"/>
<accession>A0A4U1J2R3</accession>
<dbReference type="InterPro" id="IPR019639">
    <property type="entry name" value="DUF2505"/>
</dbReference>
<protein>
    <submittedName>
        <fullName evidence="1">DUF2505 domain-containing protein</fullName>
    </submittedName>
</protein>
<dbReference type="RefSeq" id="WP_136933228.1">
    <property type="nucleotide sequence ID" value="NZ_SSMQ01000045.1"/>
</dbReference>
<keyword evidence="2" id="KW-1185">Reference proteome</keyword>